<evidence type="ECO:0000259" key="9">
    <source>
        <dbReference type="Pfam" id="PF12804"/>
    </source>
</evidence>
<comment type="caution">
    <text evidence="8">Lacks conserved residue(s) required for the propagation of feature annotation.</text>
</comment>
<name>A0AAF0JL73_9EURY</name>
<comment type="catalytic activity">
    <reaction evidence="8">
        <text>Mo-molybdopterin + GTP + H(+) = Mo-molybdopterin guanine dinucleotide + diphosphate</text>
        <dbReference type="Rhea" id="RHEA:34243"/>
        <dbReference type="ChEBI" id="CHEBI:15378"/>
        <dbReference type="ChEBI" id="CHEBI:33019"/>
        <dbReference type="ChEBI" id="CHEBI:37565"/>
        <dbReference type="ChEBI" id="CHEBI:71302"/>
        <dbReference type="ChEBI" id="CHEBI:71310"/>
        <dbReference type="EC" id="2.7.7.77"/>
    </reaction>
</comment>
<proteinExistence type="inferred from homology"/>
<keyword evidence="11" id="KW-1185">Reference proteome</keyword>
<dbReference type="Gene3D" id="3.90.550.10">
    <property type="entry name" value="Spore Coat Polysaccharide Biosynthesis Protein SpsA, Chain A"/>
    <property type="match status" value="1"/>
</dbReference>
<dbReference type="EMBL" id="CP091092">
    <property type="protein sequence ID" value="WFN35847.1"/>
    <property type="molecule type" value="Genomic_DNA"/>
</dbReference>
<feature type="binding site" evidence="8">
    <location>
        <position position="20"/>
    </location>
    <ligand>
        <name>GTP</name>
        <dbReference type="ChEBI" id="CHEBI:37565"/>
    </ligand>
</feature>
<evidence type="ECO:0000313" key="10">
    <source>
        <dbReference type="EMBL" id="WFN35847.1"/>
    </source>
</evidence>
<feature type="binding site" evidence="8">
    <location>
        <position position="69"/>
    </location>
    <ligand>
        <name>GTP</name>
        <dbReference type="ChEBI" id="CHEBI:37565"/>
    </ligand>
</feature>
<evidence type="ECO:0000256" key="3">
    <source>
        <dbReference type="ARBA" id="ARBA00022723"/>
    </source>
</evidence>
<dbReference type="GO" id="GO:0061603">
    <property type="term" value="F:molybdenum cofactor guanylyltransferase activity"/>
    <property type="evidence" value="ECO:0007669"/>
    <property type="project" value="UniProtKB-EC"/>
</dbReference>
<keyword evidence="10" id="KW-0548">Nucleotidyltransferase</keyword>
<feature type="binding site" evidence="8">
    <location>
        <begin position="7"/>
        <end position="9"/>
    </location>
    <ligand>
        <name>GTP</name>
        <dbReference type="ChEBI" id="CHEBI:37565"/>
    </ligand>
</feature>
<dbReference type="CDD" id="cd02503">
    <property type="entry name" value="MobA"/>
    <property type="match status" value="1"/>
</dbReference>
<dbReference type="GO" id="GO:0005525">
    <property type="term" value="F:GTP binding"/>
    <property type="evidence" value="ECO:0007669"/>
    <property type="project" value="UniProtKB-UniRule"/>
</dbReference>
<dbReference type="AlphaFoldDB" id="A0AAF0JL73"/>
<evidence type="ECO:0000256" key="1">
    <source>
        <dbReference type="ARBA" id="ARBA00022490"/>
    </source>
</evidence>
<dbReference type="RefSeq" id="WP_278098686.1">
    <property type="nucleotide sequence ID" value="NZ_CP091092.1"/>
</dbReference>
<organism evidence="10 11">
    <name type="scientific">Methanomicrobium antiquum</name>
    <dbReference type="NCBI Taxonomy" id="487686"/>
    <lineage>
        <taxon>Archaea</taxon>
        <taxon>Methanobacteriati</taxon>
        <taxon>Methanobacteriota</taxon>
        <taxon>Stenosarchaea group</taxon>
        <taxon>Methanomicrobia</taxon>
        <taxon>Methanomicrobiales</taxon>
        <taxon>Methanomicrobiaceae</taxon>
        <taxon>Methanomicrobium</taxon>
    </lineage>
</organism>
<dbReference type="Proteomes" id="UP001218895">
    <property type="component" value="Chromosome"/>
</dbReference>
<sequence>MKSGIILAGGEAKRAGGMEKYHFSYNGETFIDRLLFTLKESVDEIIIVARDESHCQRFVDIQGVKIVSDIRKGTGPVGGLHAGIKAASGDTLFAVACDMPFVNKNVIDRLFELINDYEAVIPCWNNSEKDMIEPLHAVYKKEALEKYLASHKSLSLREMVKSIRSYYLNVDMLRDIDPKLMTFVNINHLEDLERLKMGDFL</sequence>
<evidence type="ECO:0000256" key="6">
    <source>
        <dbReference type="ARBA" id="ARBA00023134"/>
    </source>
</evidence>
<dbReference type="EC" id="2.7.7.77" evidence="8"/>
<dbReference type="InterPro" id="IPR029044">
    <property type="entry name" value="Nucleotide-diphossugar_trans"/>
</dbReference>
<accession>A0AAF0JL73</accession>
<protein>
    <recommendedName>
        <fullName evidence="8">Probable molybdenum cofactor guanylyltransferase</fullName>
        <shortName evidence="8">MoCo guanylyltransferase</shortName>
        <ecNumber evidence="8">2.7.7.77</ecNumber>
    </recommendedName>
    <alternativeName>
        <fullName evidence="8">GTP:molybdopterin guanylyltransferase</fullName>
    </alternativeName>
    <alternativeName>
        <fullName evidence="8">Mo-MPT guanylyltransferase</fullName>
    </alternativeName>
    <alternativeName>
        <fullName evidence="8">Molybdopterin guanylyltransferase</fullName>
    </alternativeName>
    <alternativeName>
        <fullName evidence="8">Molybdopterin-guanine dinucleotide synthase</fullName>
        <shortName evidence="8">MGD synthase</shortName>
    </alternativeName>
</protein>
<evidence type="ECO:0000256" key="4">
    <source>
        <dbReference type="ARBA" id="ARBA00022741"/>
    </source>
</evidence>
<dbReference type="KEGG" id="manq:L1994_06685"/>
<keyword evidence="2 8" id="KW-0808">Transferase</keyword>
<evidence type="ECO:0000256" key="7">
    <source>
        <dbReference type="ARBA" id="ARBA00023150"/>
    </source>
</evidence>
<keyword evidence="3 8" id="KW-0479">Metal-binding</keyword>
<keyword evidence="6 8" id="KW-0342">GTP-binding</keyword>
<dbReference type="GO" id="GO:0005737">
    <property type="term" value="C:cytoplasm"/>
    <property type="evidence" value="ECO:0007669"/>
    <property type="project" value="UniProtKB-SubCell"/>
</dbReference>
<comment type="similarity">
    <text evidence="8">Belongs to the MobA family.</text>
</comment>
<comment type="subcellular location">
    <subcellularLocation>
        <location evidence="8">Cytoplasm</location>
    </subcellularLocation>
</comment>
<keyword evidence="7 8" id="KW-0501">Molybdenum cofactor biosynthesis</keyword>
<dbReference type="PANTHER" id="PTHR19136">
    <property type="entry name" value="MOLYBDENUM COFACTOR GUANYLYLTRANSFERASE"/>
    <property type="match status" value="1"/>
</dbReference>
<dbReference type="GeneID" id="79950069"/>
<keyword evidence="5 8" id="KW-0460">Magnesium</keyword>
<evidence type="ECO:0000256" key="2">
    <source>
        <dbReference type="ARBA" id="ARBA00022679"/>
    </source>
</evidence>
<dbReference type="InterPro" id="IPR013482">
    <property type="entry name" value="Molybde_CF_guanTrfase"/>
</dbReference>
<feature type="binding site" evidence="8">
    <location>
        <position position="98"/>
    </location>
    <ligand>
        <name>GTP</name>
        <dbReference type="ChEBI" id="CHEBI:37565"/>
    </ligand>
</feature>
<keyword evidence="4 8" id="KW-0547">Nucleotide-binding</keyword>
<dbReference type="GO" id="GO:0006777">
    <property type="term" value="P:Mo-molybdopterin cofactor biosynthetic process"/>
    <property type="evidence" value="ECO:0007669"/>
    <property type="project" value="UniProtKB-KW"/>
</dbReference>
<dbReference type="InterPro" id="IPR025877">
    <property type="entry name" value="MobA-like_NTP_Trfase"/>
</dbReference>
<evidence type="ECO:0000256" key="8">
    <source>
        <dbReference type="HAMAP-Rule" id="MF_00316"/>
    </source>
</evidence>
<feature type="domain" description="MobA-like NTP transferase" evidence="9">
    <location>
        <begin position="4"/>
        <end position="161"/>
    </location>
</feature>
<dbReference type="PANTHER" id="PTHR19136:SF81">
    <property type="entry name" value="MOLYBDENUM COFACTOR GUANYLYLTRANSFERASE"/>
    <property type="match status" value="1"/>
</dbReference>
<evidence type="ECO:0000313" key="11">
    <source>
        <dbReference type="Proteomes" id="UP001218895"/>
    </source>
</evidence>
<comment type="domain">
    <text evidence="8">The N-terminal domain determines nucleotide recognition and specific binding, while the C-terminal domain determines the specific binding to the target protein.</text>
</comment>
<dbReference type="SUPFAM" id="SSF53448">
    <property type="entry name" value="Nucleotide-diphospho-sugar transferases"/>
    <property type="match status" value="1"/>
</dbReference>
<comment type="function">
    <text evidence="8">Transfers a GMP moiety from GTP to Mo-molybdopterin (Mo-MPT) cofactor (Moco or molybdenum cofactor) to form Mo-molybdopterin guanine dinucleotide (Mo-MGD) cofactor.</text>
</comment>
<dbReference type="Pfam" id="PF12804">
    <property type="entry name" value="NTP_transf_3"/>
    <property type="match status" value="1"/>
</dbReference>
<dbReference type="HAMAP" id="MF_00316">
    <property type="entry name" value="MobA"/>
    <property type="match status" value="1"/>
</dbReference>
<keyword evidence="1 8" id="KW-0963">Cytoplasm</keyword>
<gene>
    <name evidence="8" type="primary">mobA</name>
    <name evidence="10" type="ORF">L1994_06685</name>
</gene>
<reference evidence="10" key="1">
    <citation type="submission" date="2022-01" db="EMBL/GenBank/DDBJ databases">
        <title>Complete genome of Methanomicrobium antiquum DSM 21220.</title>
        <authorList>
            <person name="Chen S.-C."/>
            <person name="You Y.-T."/>
            <person name="Zhou Y.-Z."/>
            <person name="Lai M.-C."/>
        </authorList>
    </citation>
    <scope>NUCLEOTIDE SEQUENCE</scope>
    <source>
        <strain evidence="10">DSM 21220</strain>
    </source>
</reference>
<dbReference type="GO" id="GO:0046872">
    <property type="term" value="F:metal ion binding"/>
    <property type="evidence" value="ECO:0007669"/>
    <property type="project" value="UniProtKB-KW"/>
</dbReference>
<comment type="cofactor">
    <cofactor evidence="8">
        <name>Mg(2+)</name>
        <dbReference type="ChEBI" id="CHEBI:18420"/>
    </cofactor>
</comment>
<evidence type="ECO:0000256" key="5">
    <source>
        <dbReference type="ARBA" id="ARBA00022842"/>
    </source>
</evidence>
<feature type="binding site" evidence="8">
    <location>
        <position position="98"/>
    </location>
    <ligand>
        <name>Mg(2+)</name>
        <dbReference type="ChEBI" id="CHEBI:18420"/>
    </ligand>
</feature>